<evidence type="ECO:0000256" key="3">
    <source>
        <dbReference type="ARBA" id="ARBA00022771"/>
    </source>
</evidence>
<feature type="region of interest" description="Disordered" evidence="7">
    <location>
        <begin position="1"/>
        <end position="34"/>
    </location>
</feature>
<comment type="caution">
    <text evidence="10">The sequence shown here is derived from an EMBL/GenBank/DDBJ whole genome shotgun (WGS) entry which is preliminary data.</text>
</comment>
<feature type="region of interest" description="Disordered" evidence="7">
    <location>
        <begin position="378"/>
        <end position="397"/>
    </location>
</feature>
<dbReference type="SMART" id="SM00240">
    <property type="entry name" value="FHA"/>
    <property type="match status" value="1"/>
</dbReference>
<dbReference type="GO" id="GO:0016567">
    <property type="term" value="P:protein ubiquitination"/>
    <property type="evidence" value="ECO:0007669"/>
    <property type="project" value="TreeGrafter"/>
</dbReference>
<evidence type="ECO:0000259" key="9">
    <source>
        <dbReference type="PROSITE" id="PS50089"/>
    </source>
</evidence>
<reference evidence="10" key="2">
    <citation type="journal article" date="2022" name="Microbiol. Resour. Announc.">
        <title>Whole-Genome Sequence of Entomortierella parvispora E1425, a Mucoromycotan Fungus Associated with Burkholderiaceae-Related Endosymbiotic Bacteria.</title>
        <authorList>
            <person name="Herlambang A."/>
            <person name="Guo Y."/>
            <person name="Takashima Y."/>
            <person name="Narisawa K."/>
            <person name="Ohta H."/>
            <person name="Nishizawa T."/>
        </authorList>
    </citation>
    <scope>NUCLEOTIDE SEQUENCE</scope>
    <source>
        <strain evidence="10">E1425</strain>
    </source>
</reference>
<feature type="domain" description="RING-type" evidence="9">
    <location>
        <begin position="195"/>
        <end position="239"/>
    </location>
</feature>
<dbReference type="Pfam" id="PF17123">
    <property type="entry name" value="zf-RING_11"/>
    <property type="match status" value="1"/>
</dbReference>
<feature type="region of interest" description="Disordered" evidence="7">
    <location>
        <begin position="273"/>
        <end position="372"/>
    </location>
</feature>
<dbReference type="Gene3D" id="2.60.200.20">
    <property type="match status" value="1"/>
</dbReference>
<feature type="region of interest" description="Disordered" evidence="7">
    <location>
        <begin position="512"/>
        <end position="577"/>
    </location>
</feature>
<dbReference type="OrthoDB" id="687730at2759"/>
<evidence type="ECO:0000259" key="8">
    <source>
        <dbReference type="PROSITE" id="PS50006"/>
    </source>
</evidence>
<evidence type="ECO:0000313" key="11">
    <source>
        <dbReference type="Proteomes" id="UP000827284"/>
    </source>
</evidence>
<feature type="domain" description="FHA" evidence="8">
    <location>
        <begin position="67"/>
        <end position="121"/>
    </location>
</feature>
<gene>
    <name evidence="10" type="ORF">EMPS_05721</name>
</gene>
<dbReference type="PROSITE" id="PS50089">
    <property type="entry name" value="ZF_RING_2"/>
    <property type="match status" value="1"/>
</dbReference>
<evidence type="ECO:0000256" key="1">
    <source>
        <dbReference type="ARBA" id="ARBA00022679"/>
    </source>
</evidence>
<dbReference type="GO" id="GO:0008270">
    <property type="term" value="F:zinc ion binding"/>
    <property type="evidence" value="ECO:0007669"/>
    <property type="project" value="UniProtKB-KW"/>
</dbReference>
<feature type="compositionally biased region" description="Polar residues" evidence="7">
    <location>
        <begin position="512"/>
        <end position="539"/>
    </location>
</feature>
<dbReference type="Pfam" id="PF00498">
    <property type="entry name" value="FHA"/>
    <property type="match status" value="1"/>
</dbReference>
<keyword evidence="5" id="KW-0862">Zinc</keyword>
<accession>A0A9P3HBC6</accession>
<feature type="compositionally biased region" description="Polar residues" evidence="7">
    <location>
        <begin position="362"/>
        <end position="372"/>
    </location>
</feature>
<keyword evidence="1" id="KW-0808">Transferase</keyword>
<dbReference type="AlphaFoldDB" id="A0A9P3HBC6"/>
<dbReference type="EMBL" id="BQFW01000008">
    <property type="protein sequence ID" value="GJJ73363.1"/>
    <property type="molecule type" value="Genomic_DNA"/>
</dbReference>
<dbReference type="GO" id="GO:0006511">
    <property type="term" value="P:ubiquitin-dependent protein catabolic process"/>
    <property type="evidence" value="ECO:0007669"/>
    <property type="project" value="TreeGrafter"/>
</dbReference>
<dbReference type="InterPro" id="IPR013083">
    <property type="entry name" value="Znf_RING/FYVE/PHD"/>
</dbReference>
<dbReference type="InterPro" id="IPR000253">
    <property type="entry name" value="FHA_dom"/>
</dbReference>
<keyword evidence="4" id="KW-0833">Ubl conjugation pathway</keyword>
<feature type="region of interest" description="Disordered" evidence="7">
    <location>
        <begin position="420"/>
        <end position="446"/>
    </location>
</feature>
<sequence length="603" mass="63009">MSSQPGPAANAPASATLATSPTATEPAAAATSTAPAVPHIRIVPHLDAPRSLHFEVVDKDVPEGFVLKIGRFTDKQALPSRVTFKSKVVSRGHAEIYTERGKFYIRDTKSSSGTFLNHARLSPPGVESKPTPLKDGDVIQLGVDYQGGTQEIYRCVKMRLELNRSWQQQANPFRMNTLKAIRELTTANSANSTDCCICLFRIASFQSLFVAPCSHVYHYKCIRPMLIQHHPGFHCPLCRTYADLDDTVEIDDPIEEPAVVPVENVIAPAETSVEAPEAAEDQTAVRHQEPETISTTVETEPSAMEVVVASTPPSETPFLPQETAVSPSQPMLVDDVAQAEASTGEWAATSNAASPSSTSTPGQQEHLSASTTAPMAISRTTSSSSMNSAGQQSPSSAFLMAPSPPMFVSSFGVTPIPFAAPSSSSPPARPASSQHHGSVSPSNHVGHMLRGAQNFVRNITIPHRNRSRTNSNSAVSPTSLSAGGGGASTQGQNSGSEVLGKTLVMTPPLLLSNSRTATGQSGHSDLSAVSEQDAETSLNGHDLDESMHGGSGSGSGSGTSSSRSSSQSRASHDGVVVAAGGASDDFAGILGPGQAVTTESAVV</sequence>
<feature type="compositionally biased region" description="Low complexity" evidence="7">
    <location>
        <begin position="378"/>
        <end position="396"/>
    </location>
</feature>
<keyword evidence="3 6" id="KW-0863">Zinc-finger</keyword>
<dbReference type="InterPro" id="IPR008984">
    <property type="entry name" value="SMAD_FHA_dom_sf"/>
</dbReference>
<evidence type="ECO:0000256" key="6">
    <source>
        <dbReference type="PROSITE-ProRule" id="PRU00175"/>
    </source>
</evidence>
<dbReference type="GO" id="GO:0005829">
    <property type="term" value="C:cytosol"/>
    <property type="evidence" value="ECO:0007669"/>
    <property type="project" value="TreeGrafter"/>
</dbReference>
<dbReference type="GO" id="GO:0000151">
    <property type="term" value="C:ubiquitin ligase complex"/>
    <property type="evidence" value="ECO:0007669"/>
    <property type="project" value="TreeGrafter"/>
</dbReference>
<dbReference type="SMART" id="SM00184">
    <property type="entry name" value="RING"/>
    <property type="match status" value="1"/>
</dbReference>
<dbReference type="Proteomes" id="UP000827284">
    <property type="component" value="Unassembled WGS sequence"/>
</dbReference>
<dbReference type="PROSITE" id="PS50006">
    <property type="entry name" value="FHA_DOMAIN"/>
    <property type="match status" value="1"/>
</dbReference>
<evidence type="ECO:0000256" key="7">
    <source>
        <dbReference type="SAM" id="MobiDB-lite"/>
    </source>
</evidence>
<feature type="region of interest" description="Disordered" evidence="7">
    <location>
        <begin position="463"/>
        <end position="495"/>
    </location>
</feature>
<dbReference type="GO" id="GO:0061630">
    <property type="term" value="F:ubiquitin protein ligase activity"/>
    <property type="evidence" value="ECO:0007669"/>
    <property type="project" value="TreeGrafter"/>
</dbReference>
<name>A0A9P3HBC6_9FUNG</name>
<evidence type="ECO:0000313" key="10">
    <source>
        <dbReference type="EMBL" id="GJJ73363.1"/>
    </source>
</evidence>
<evidence type="ECO:0000256" key="5">
    <source>
        <dbReference type="ARBA" id="ARBA00022833"/>
    </source>
</evidence>
<evidence type="ECO:0000256" key="4">
    <source>
        <dbReference type="ARBA" id="ARBA00022786"/>
    </source>
</evidence>
<feature type="compositionally biased region" description="Low complexity" evidence="7">
    <location>
        <begin position="558"/>
        <end position="569"/>
    </location>
</feature>
<feature type="compositionally biased region" description="Polar residues" evidence="7">
    <location>
        <begin position="434"/>
        <end position="443"/>
    </location>
</feature>
<dbReference type="SUPFAM" id="SSF49879">
    <property type="entry name" value="SMAD/FHA domain"/>
    <property type="match status" value="1"/>
</dbReference>
<reference evidence="10" key="1">
    <citation type="submission" date="2021-11" db="EMBL/GenBank/DDBJ databases">
        <authorList>
            <person name="Herlambang A."/>
            <person name="Guo Y."/>
            <person name="Takashima Y."/>
            <person name="Nishizawa T."/>
        </authorList>
    </citation>
    <scope>NUCLEOTIDE SEQUENCE</scope>
    <source>
        <strain evidence="10">E1425</strain>
    </source>
</reference>
<dbReference type="SUPFAM" id="SSF57850">
    <property type="entry name" value="RING/U-box"/>
    <property type="match status" value="1"/>
</dbReference>
<dbReference type="PANTHER" id="PTHR15067">
    <property type="entry name" value="E3 UBIQUITIN-PROTEIN LIGASE RNF8"/>
    <property type="match status" value="1"/>
</dbReference>
<proteinExistence type="predicted"/>
<dbReference type="GO" id="GO:0032153">
    <property type="term" value="C:cell division site"/>
    <property type="evidence" value="ECO:0007669"/>
    <property type="project" value="TreeGrafter"/>
</dbReference>
<organism evidence="10 11">
    <name type="scientific">Entomortierella parvispora</name>
    <dbReference type="NCBI Taxonomy" id="205924"/>
    <lineage>
        <taxon>Eukaryota</taxon>
        <taxon>Fungi</taxon>
        <taxon>Fungi incertae sedis</taxon>
        <taxon>Mucoromycota</taxon>
        <taxon>Mortierellomycotina</taxon>
        <taxon>Mortierellomycetes</taxon>
        <taxon>Mortierellales</taxon>
        <taxon>Mortierellaceae</taxon>
        <taxon>Entomortierella</taxon>
    </lineage>
</organism>
<dbReference type="InterPro" id="IPR001841">
    <property type="entry name" value="Znf_RING"/>
</dbReference>
<evidence type="ECO:0000256" key="2">
    <source>
        <dbReference type="ARBA" id="ARBA00022723"/>
    </source>
</evidence>
<dbReference type="PANTHER" id="PTHR15067:SF7">
    <property type="entry name" value="E3 UBIQUITIN-PROTEIN LIGASE DMA1-RELATED"/>
    <property type="match status" value="1"/>
</dbReference>
<keyword evidence="11" id="KW-1185">Reference proteome</keyword>
<keyword evidence="2" id="KW-0479">Metal-binding</keyword>
<feature type="compositionally biased region" description="Low complexity" evidence="7">
    <location>
        <begin position="420"/>
        <end position="433"/>
    </location>
</feature>
<dbReference type="Gene3D" id="3.30.40.10">
    <property type="entry name" value="Zinc/RING finger domain, C3HC4 (zinc finger)"/>
    <property type="match status" value="1"/>
</dbReference>
<protein>
    <submittedName>
        <fullName evidence="10">E3 ubiquitin-protein ligase DMA1/2</fullName>
    </submittedName>
</protein>
<feature type="compositionally biased region" description="Low complexity" evidence="7">
    <location>
        <begin position="347"/>
        <end position="361"/>
    </location>
</feature>